<dbReference type="OrthoDB" id="4570605at2"/>
<dbReference type="AlphaFoldDB" id="A0A511MMA7"/>
<keyword evidence="2" id="KW-1185">Reference proteome</keyword>
<accession>A0A511MMA7</accession>
<proteinExistence type="predicted"/>
<evidence type="ECO:0000313" key="2">
    <source>
        <dbReference type="Proteomes" id="UP000321424"/>
    </source>
</evidence>
<gene>
    <name evidence="1" type="ORF">NN4_62780</name>
</gene>
<evidence type="ECO:0000313" key="1">
    <source>
        <dbReference type="EMBL" id="GEM41759.1"/>
    </source>
</evidence>
<sequence>MTRRTTLTLTEREERTLATLSDRKGAEWLLFESLAAHLGYELTPDASEATVIRVLMSIGAQVLIDEALDQGYRQLAAVWPEIHDEAEAEKRRRRYADEVDQVMPG</sequence>
<name>A0A511MMA7_9NOCA</name>
<organism evidence="1 2">
    <name type="scientific">Nocardia ninae NBRC 108245</name>
    <dbReference type="NCBI Taxonomy" id="1210091"/>
    <lineage>
        <taxon>Bacteria</taxon>
        <taxon>Bacillati</taxon>
        <taxon>Actinomycetota</taxon>
        <taxon>Actinomycetes</taxon>
        <taxon>Mycobacteriales</taxon>
        <taxon>Nocardiaceae</taxon>
        <taxon>Nocardia</taxon>
    </lineage>
</organism>
<protein>
    <submittedName>
        <fullName evidence="1">Uncharacterized protein</fullName>
    </submittedName>
</protein>
<dbReference type="EMBL" id="BJXA01000056">
    <property type="protein sequence ID" value="GEM41759.1"/>
    <property type="molecule type" value="Genomic_DNA"/>
</dbReference>
<reference evidence="1 2" key="1">
    <citation type="submission" date="2019-07" db="EMBL/GenBank/DDBJ databases">
        <title>Whole genome shotgun sequence of Nocardia ninae NBRC 108245.</title>
        <authorList>
            <person name="Hosoyama A."/>
            <person name="Uohara A."/>
            <person name="Ohji S."/>
            <person name="Ichikawa N."/>
        </authorList>
    </citation>
    <scope>NUCLEOTIDE SEQUENCE [LARGE SCALE GENOMIC DNA]</scope>
    <source>
        <strain evidence="1 2">NBRC 108245</strain>
    </source>
</reference>
<dbReference type="Proteomes" id="UP000321424">
    <property type="component" value="Unassembled WGS sequence"/>
</dbReference>
<comment type="caution">
    <text evidence="1">The sequence shown here is derived from an EMBL/GenBank/DDBJ whole genome shotgun (WGS) entry which is preliminary data.</text>
</comment>
<dbReference type="RefSeq" id="WP_147138872.1">
    <property type="nucleotide sequence ID" value="NZ_BJXA01000056.1"/>
</dbReference>